<dbReference type="Pfam" id="PF13604">
    <property type="entry name" value="AAA_30"/>
    <property type="match status" value="1"/>
</dbReference>
<dbReference type="Pfam" id="PF08751">
    <property type="entry name" value="TrwC"/>
    <property type="match status" value="1"/>
</dbReference>
<name>A0ABS7SAK6_9MICO</name>
<proteinExistence type="predicted"/>
<sequence length="1254" mass="136249">MTIHSLHAGNGYEYLTRQVASGDEVRRGKSLSDYYNAHGNPPGQWVGSGTRAMQISGQVDAQQMRSLFAFGAHPNDEAQMLGRPFLRRREWEDDPYQAALEQAFTTFAAQHDRAPRAGVERERIRWHAATEMVRQSLGSEPSKPEVARYLAGRSSANREGVSGFDLVFTPAKSVSVLWALADDDVREQISQAHAHAWQETLAWIEQEAALTRTGRGGLKQINTMGLTAAAFDHLDSRSGDPNLHTHVAVSSKVLGVDGKWRSLDARVLFRLTVAASERYNAIVEEQLVQRLGVQFVATPRPGKKVPVREIDGVGADLVALFSQRRAAITTSYEAMVGEYRAKHGHEPPRTEQYRLAQAATLATRTAKEPGRPLNERVLDWRARAVEMLGSSERLQQRLASALHRQPTQTTLLLDERRFTQEAVTQVIELLGQRRATWTQFHVLAEATRVVRTLAAVQQGWWSVTDAAHAVTTACLKASIQLTPSDPTPIPTALARAGGASIYVQHGTTRYTSRQVLDAEAELLRAARASGGLTVRGSTFEAAAADVQIDSRRRMDTRQIELARRFACSGQQLVAGIGPAGAGKTTAMRAFVAAVHGEGGKVVALGPSAVAAQVLGDDLHVPAETLHKFIASHDHDTPVPEHLRLDDRTVLLIDEAGMAGTLDLQRVLQIAQREGASVRLLGDPSQLGAVGAGGALRLIANTVGAAELRDVHRFSTPGEDAAGLLIRVGRSAGLDFYIDQGRVHSGTRDAALEDLHAAWVEDLGHGRSSIMVAATNDDVTYLNERARQHRIASGEAAEDGVELADGTGAGIGDIVVTRHNDRLLRHGSTDYVKNGDLWTVTGIRDDGALTVQHHEHRTRTALPAAYVREHVQLGYATTVHRCQGMTVDVARVLVDDSMAREHLYTGITRGRESNHLYVVTEELLDVSLHHQPQPLAAARDVLEAVLGRGDSDDAALTTAMADREASNSLAMLVPAYEDALATALDPHAVARMGEAIRRAYPPDQARRILADESWPHLAGLLYRHQRTGTDVSARLGEHVESLAGARSPAPLLAWQLDEPVTDGEGLPSWITPPPPDESRPRDARNAVGHPVEASGTEEAAVAAWLRDRAQRIRDRLDELTRRVAEHPPVWAAALPEPPGIDSPDRLVWDHHVRQIVAYRDRYSIDTDSPLGTSLPAGSAMGRARMAAEAALTALAAVNDAPDVAERDRLREIGREQALAQAEVSLDELQQGPIYPLVPMHQHLSIYGDGAGPGLG</sequence>
<dbReference type="EMBL" id="JAGSHT010000013">
    <property type="protein sequence ID" value="MBZ2197370.1"/>
    <property type="molecule type" value="Genomic_DNA"/>
</dbReference>
<dbReference type="Proteomes" id="UP000826651">
    <property type="component" value="Unassembled WGS sequence"/>
</dbReference>
<reference evidence="3 4" key="1">
    <citation type="submission" date="2021-04" db="EMBL/GenBank/DDBJ databases">
        <title>Ruania sp. nov., isolated from sandy soil of mangrove forest.</title>
        <authorList>
            <person name="Ge X."/>
            <person name="Huang R."/>
            <person name="Liu W."/>
        </authorList>
    </citation>
    <scope>NUCLEOTIDE SEQUENCE [LARGE SCALE GENOMIC DNA]</scope>
    <source>
        <strain evidence="3 4">N2-46</strain>
    </source>
</reference>
<feature type="region of interest" description="Disordered" evidence="1">
    <location>
        <begin position="1062"/>
        <end position="1093"/>
    </location>
</feature>
<organism evidence="3 4">
    <name type="scientific">Occultella gossypii</name>
    <dbReference type="NCBI Taxonomy" id="2800820"/>
    <lineage>
        <taxon>Bacteria</taxon>
        <taxon>Bacillati</taxon>
        <taxon>Actinomycetota</taxon>
        <taxon>Actinomycetes</taxon>
        <taxon>Micrococcales</taxon>
        <taxon>Ruaniaceae</taxon>
        <taxon>Occultella</taxon>
    </lineage>
</organism>
<evidence type="ECO:0000313" key="3">
    <source>
        <dbReference type="EMBL" id="MBZ2197370.1"/>
    </source>
</evidence>
<protein>
    <submittedName>
        <fullName evidence="3">Relaxase domain-containing protein</fullName>
    </submittedName>
</protein>
<dbReference type="InterPro" id="IPR014862">
    <property type="entry name" value="TrwC"/>
</dbReference>
<feature type="domain" description="TrwC relaxase" evidence="2">
    <location>
        <begin position="8"/>
        <end position="386"/>
    </location>
</feature>
<dbReference type="CDD" id="cd18809">
    <property type="entry name" value="SF1_C_RecD"/>
    <property type="match status" value="1"/>
</dbReference>
<evidence type="ECO:0000256" key="1">
    <source>
        <dbReference type="SAM" id="MobiDB-lite"/>
    </source>
</evidence>
<gene>
    <name evidence="3" type="ORF">KCQ71_14505</name>
</gene>
<dbReference type="InterPro" id="IPR027417">
    <property type="entry name" value="P-loop_NTPase"/>
</dbReference>
<evidence type="ECO:0000259" key="2">
    <source>
        <dbReference type="Pfam" id="PF08751"/>
    </source>
</evidence>
<keyword evidence="4" id="KW-1185">Reference proteome</keyword>
<dbReference type="RefSeq" id="WP_223407093.1">
    <property type="nucleotide sequence ID" value="NZ_JAGSHT010000013.1"/>
</dbReference>
<accession>A0ABS7SAK6</accession>
<dbReference type="Gene3D" id="3.40.50.300">
    <property type="entry name" value="P-loop containing nucleotide triphosphate hydrolases"/>
    <property type="match status" value="2"/>
</dbReference>
<dbReference type="SUPFAM" id="SSF52540">
    <property type="entry name" value="P-loop containing nucleoside triphosphate hydrolases"/>
    <property type="match status" value="2"/>
</dbReference>
<dbReference type="Gene3D" id="2.30.30.940">
    <property type="match status" value="1"/>
</dbReference>
<comment type="caution">
    <text evidence="3">The sequence shown here is derived from an EMBL/GenBank/DDBJ whole genome shotgun (WGS) entry which is preliminary data.</text>
</comment>
<dbReference type="CDD" id="cd17933">
    <property type="entry name" value="DEXSc_RecD-like"/>
    <property type="match status" value="1"/>
</dbReference>
<dbReference type="SUPFAM" id="SSF55464">
    <property type="entry name" value="Origin of replication-binding domain, RBD-like"/>
    <property type="match status" value="1"/>
</dbReference>
<dbReference type="NCBIfam" id="NF041492">
    <property type="entry name" value="MobF"/>
    <property type="match status" value="1"/>
</dbReference>
<evidence type="ECO:0000313" key="4">
    <source>
        <dbReference type="Proteomes" id="UP000826651"/>
    </source>
</evidence>